<dbReference type="SUPFAM" id="SSF47565">
    <property type="entry name" value="Insect pheromone/odorant-binding proteins"/>
    <property type="match status" value="1"/>
</dbReference>
<dbReference type="CDD" id="cd23992">
    <property type="entry name" value="PBP_GOBP"/>
    <property type="match status" value="1"/>
</dbReference>
<dbReference type="InterPro" id="IPR006170">
    <property type="entry name" value="PBP/GOBP"/>
</dbReference>
<comment type="caution">
    <text evidence="2">The sequence shown here is derived from an EMBL/GenBank/DDBJ whole genome shotgun (WGS) entry which is preliminary data.</text>
</comment>
<dbReference type="EMBL" id="JARPUR010000001">
    <property type="protein sequence ID" value="KAK4883842.1"/>
    <property type="molecule type" value="Genomic_DNA"/>
</dbReference>
<evidence type="ECO:0000313" key="3">
    <source>
        <dbReference type="Proteomes" id="UP001353858"/>
    </source>
</evidence>
<dbReference type="InterPro" id="IPR036728">
    <property type="entry name" value="PBP_GOBP_sf"/>
</dbReference>
<gene>
    <name evidence="2" type="ORF">RN001_000113</name>
</gene>
<organism evidence="2 3">
    <name type="scientific">Aquatica leii</name>
    <dbReference type="NCBI Taxonomy" id="1421715"/>
    <lineage>
        <taxon>Eukaryota</taxon>
        <taxon>Metazoa</taxon>
        <taxon>Ecdysozoa</taxon>
        <taxon>Arthropoda</taxon>
        <taxon>Hexapoda</taxon>
        <taxon>Insecta</taxon>
        <taxon>Pterygota</taxon>
        <taxon>Neoptera</taxon>
        <taxon>Endopterygota</taxon>
        <taxon>Coleoptera</taxon>
        <taxon>Polyphaga</taxon>
        <taxon>Elateriformia</taxon>
        <taxon>Elateroidea</taxon>
        <taxon>Lampyridae</taxon>
        <taxon>Luciolinae</taxon>
        <taxon>Aquatica</taxon>
    </lineage>
</organism>
<name>A0AAN7PEF4_9COLE</name>
<evidence type="ECO:0000256" key="1">
    <source>
        <dbReference type="SAM" id="SignalP"/>
    </source>
</evidence>
<reference evidence="3" key="1">
    <citation type="submission" date="2023-01" db="EMBL/GenBank/DDBJ databases">
        <title>Key to firefly adult light organ development and bioluminescence: homeobox transcription factors regulate luciferase expression and transportation to peroxisome.</title>
        <authorList>
            <person name="Fu X."/>
        </authorList>
    </citation>
    <scope>NUCLEOTIDE SEQUENCE [LARGE SCALE GENOMIC DNA]</scope>
</reference>
<keyword evidence="1" id="KW-0732">Signal</keyword>
<dbReference type="AlphaFoldDB" id="A0AAN7PEF4"/>
<keyword evidence="3" id="KW-1185">Reference proteome</keyword>
<proteinExistence type="predicted"/>
<protein>
    <submittedName>
        <fullName evidence="2">Uncharacterized protein</fullName>
    </submittedName>
</protein>
<accession>A0AAN7PEF4</accession>
<dbReference type="Gene3D" id="1.10.238.20">
    <property type="entry name" value="Pheromone/general odorant binding protein domain"/>
    <property type="match status" value="1"/>
</dbReference>
<evidence type="ECO:0000313" key="2">
    <source>
        <dbReference type="EMBL" id="KAK4883842.1"/>
    </source>
</evidence>
<feature type="chain" id="PRO_5042922502" evidence="1">
    <location>
        <begin position="19"/>
        <end position="137"/>
    </location>
</feature>
<feature type="signal peptide" evidence="1">
    <location>
        <begin position="1"/>
        <end position="18"/>
    </location>
</feature>
<sequence>MMNTYIIVFLYLTTLSNALMEVPLDYRLGWDDVTKKHISECICDIGVSPAKAVDFFLKGEYSTDRCIYCYIKCVAMKMNLLNPATGEPNVDEILRQLAGTNRDMLTQCKNGTHFLKDHCDIAYFMYSCIVTHVIVPV</sequence>
<dbReference type="SMART" id="SM00708">
    <property type="entry name" value="PhBP"/>
    <property type="match status" value="1"/>
</dbReference>
<dbReference type="Proteomes" id="UP001353858">
    <property type="component" value="Unassembled WGS sequence"/>
</dbReference>
<dbReference type="GO" id="GO:0005549">
    <property type="term" value="F:odorant binding"/>
    <property type="evidence" value="ECO:0007669"/>
    <property type="project" value="InterPro"/>
</dbReference>
<dbReference type="Pfam" id="PF01395">
    <property type="entry name" value="PBP_GOBP"/>
    <property type="match status" value="1"/>
</dbReference>